<name>A0AAD5Y2W1_9FUNG</name>
<organism evidence="3 4">
    <name type="scientific">Clydaea vesicula</name>
    <dbReference type="NCBI Taxonomy" id="447962"/>
    <lineage>
        <taxon>Eukaryota</taxon>
        <taxon>Fungi</taxon>
        <taxon>Fungi incertae sedis</taxon>
        <taxon>Chytridiomycota</taxon>
        <taxon>Chytridiomycota incertae sedis</taxon>
        <taxon>Chytridiomycetes</taxon>
        <taxon>Lobulomycetales</taxon>
        <taxon>Lobulomycetaceae</taxon>
        <taxon>Clydaea</taxon>
    </lineage>
</organism>
<keyword evidence="2" id="KW-0342">GTP-binding</keyword>
<dbReference type="PANTHER" id="PTHR24073">
    <property type="entry name" value="DRAB5-RELATED"/>
    <property type="match status" value="1"/>
</dbReference>
<dbReference type="PROSITE" id="PS51419">
    <property type="entry name" value="RAB"/>
    <property type="match status" value="1"/>
</dbReference>
<keyword evidence="4" id="KW-1185">Reference proteome</keyword>
<dbReference type="InterPro" id="IPR027417">
    <property type="entry name" value="P-loop_NTPase"/>
</dbReference>
<dbReference type="NCBIfam" id="TIGR00231">
    <property type="entry name" value="small_GTP"/>
    <property type="match status" value="1"/>
</dbReference>
<reference evidence="3" key="1">
    <citation type="submission" date="2020-05" db="EMBL/GenBank/DDBJ databases">
        <title>Phylogenomic resolution of chytrid fungi.</title>
        <authorList>
            <person name="Stajich J.E."/>
            <person name="Amses K."/>
            <person name="Simmons R."/>
            <person name="Seto K."/>
            <person name="Myers J."/>
            <person name="Bonds A."/>
            <person name="Quandt C.A."/>
            <person name="Barry K."/>
            <person name="Liu P."/>
            <person name="Grigoriev I."/>
            <person name="Longcore J.E."/>
            <person name="James T.Y."/>
        </authorList>
    </citation>
    <scope>NUCLEOTIDE SEQUENCE</scope>
    <source>
        <strain evidence="3">JEL0476</strain>
    </source>
</reference>
<dbReference type="GO" id="GO:0005525">
    <property type="term" value="F:GTP binding"/>
    <property type="evidence" value="ECO:0007669"/>
    <property type="project" value="UniProtKB-KW"/>
</dbReference>
<proteinExistence type="predicted"/>
<sequence length="130" mass="14919">MNYVDKCRVLLVGDPGVGKTSLANLLSQNESTRGSKWTVGCNVDIKLHTHKKTNKQYFIEFIDVAGSCKHRKSRQLFYKNLDGIILVYDLLNSKSHSNLWKWCTEVLNSEYMTKASNSKSKKKLIELKIH</sequence>
<dbReference type="InterPro" id="IPR005225">
    <property type="entry name" value="Small_GTP-bd"/>
</dbReference>
<protein>
    <submittedName>
        <fullName evidence="3">Uncharacterized protein</fullName>
    </submittedName>
</protein>
<dbReference type="EMBL" id="JADGJW010000064">
    <property type="protein sequence ID" value="KAJ3225336.1"/>
    <property type="molecule type" value="Genomic_DNA"/>
</dbReference>
<evidence type="ECO:0000313" key="4">
    <source>
        <dbReference type="Proteomes" id="UP001211065"/>
    </source>
</evidence>
<comment type="caution">
    <text evidence="3">The sequence shown here is derived from an EMBL/GenBank/DDBJ whole genome shotgun (WGS) entry which is preliminary data.</text>
</comment>
<dbReference type="AlphaFoldDB" id="A0AAD5Y2W1"/>
<dbReference type="Pfam" id="PF08477">
    <property type="entry name" value="Roc"/>
    <property type="match status" value="1"/>
</dbReference>
<evidence type="ECO:0000256" key="1">
    <source>
        <dbReference type="ARBA" id="ARBA00022741"/>
    </source>
</evidence>
<evidence type="ECO:0000313" key="3">
    <source>
        <dbReference type="EMBL" id="KAJ3225336.1"/>
    </source>
</evidence>
<gene>
    <name evidence="3" type="ORF">HK099_006981</name>
</gene>
<dbReference type="Proteomes" id="UP001211065">
    <property type="component" value="Unassembled WGS sequence"/>
</dbReference>
<keyword evidence="1" id="KW-0547">Nucleotide-binding</keyword>
<accession>A0AAD5Y2W1</accession>
<dbReference type="Gene3D" id="3.40.50.300">
    <property type="entry name" value="P-loop containing nucleotide triphosphate hydrolases"/>
    <property type="match status" value="1"/>
</dbReference>
<dbReference type="SUPFAM" id="SSF52540">
    <property type="entry name" value="P-loop containing nucleoside triphosphate hydrolases"/>
    <property type="match status" value="1"/>
</dbReference>
<evidence type="ECO:0000256" key="2">
    <source>
        <dbReference type="ARBA" id="ARBA00023134"/>
    </source>
</evidence>